<dbReference type="InterPro" id="IPR057326">
    <property type="entry name" value="KR_dom"/>
</dbReference>
<keyword evidence="6" id="KW-1185">Reference proteome</keyword>
<dbReference type="PRINTS" id="PR00080">
    <property type="entry name" value="SDRFAMILY"/>
</dbReference>
<evidence type="ECO:0000256" key="1">
    <source>
        <dbReference type="ARBA" id="ARBA00006484"/>
    </source>
</evidence>
<reference evidence="5 6" key="1">
    <citation type="submission" date="2015-05" db="EMBL/GenBank/DDBJ databases">
        <authorList>
            <person name="Wang D.B."/>
            <person name="Wang M."/>
        </authorList>
    </citation>
    <scope>NUCLEOTIDE SEQUENCE [LARGE SCALE GENOMIC DNA]</scope>
    <source>
        <strain evidence="5">VL1</strain>
    </source>
</reference>
<protein>
    <recommendedName>
        <fullName evidence="4">Ketoreductase domain-containing protein</fullName>
    </recommendedName>
</protein>
<dbReference type="Pfam" id="PF00106">
    <property type="entry name" value="adh_short"/>
    <property type="match status" value="1"/>
</dbReference>
<feature type="domain" description="Ketoreductase" evidence="4">
    <location>
        <begin position="32"/>
        <end position="211"/>
    </location>
</feature>
<dbReference type="PANTHER" id="PTHR43639:SF1">
    <property type="entry name" value="SHORT-CHAIN DEHYDROGENASE_REDUCTASE FAMILY PROTEIN"/>
    <property type="match status" value="1"/>
</dbReference>
<dbReference type="Gene3D" id="1.25.40.10">
    <property type="entry name" value="Tetratricopeptide repeat domain"/>
    <property type="match status" value="2"/>
</dbReference>
<keyword evidence="2" id="KW-0521">NADP</keyword>
<dbReference type="STRING" id="100787.A0A0G4LUH2"/>
<evidence type="ECO:0000313" key="6">
    <source>
        <dbReference type="Proteomes" id="UP000044602"/>
    </source>
</evidence>
<keyword evidence="3" id="KW-0560">Oxidoreductase</keyword>
<dbReference type="PRINTS" id="PR00081">
    <property type="entry name" value="GDHRDH"/>
</dbReference>
<sequence length="1135" mass="126856">MAHVAAEDIAPDAAERQQTPGRFDAARPFLGKVALVTGSGRGIGKGIALELGKRGAKVVVNYGSSAAAAERVVSELADVGTKAVALQANISKPAEVVDLFDRAIAHFGRIDFVISNSGKEVWCPETEVTQELFNDIFDLNCRGQFFVAQQGLKHCAPGGRIILTSSVAASMGGIHNHALYAGSKAAVEGFTRAFAVDCGEKGVTVNAIAPGGVKTDMFDENAWHYVPGGFKGMPIETIDQGLANMNPLKRVGVPADIGRAVSALCSEDCEWINGKVKSSRSPAVAPRPGRLIAEDSGPCFARPESLQTPPAPQTFCLKNAQELFCALQTRIMRAHLARHVYRRALVARGCTPASVLLLAPSSCRSYPIVAPPTRRTTRRTFFGIFQKAPRQIKKPEYEPGWTVILTWRNRLLDNVRPPTRKELVDAFRELFTYKQRFHVTVNSTQARHCRNLLKYLVENKDDEPGEGLSLLELTAARDALLKVPKEDTSEHLEFCKALYAEITKERELEYDYEDARSTELDEAKPAAEDLKAYMWALTTYGASKQAHLELRTHWAQLRAAGQSARDAKTLWIYVFRGLAAEGREKELLEAAAEAEKGGMEYTPRFQEAMTTFFATRDRTKETKKWFSKPITGNKQPRHETYKEILKFSIRNSQHAWCDPIFQQLVDSNPSKEHWDVVYQWAVLSMSKGLDDLRSMFDVVAKHNPDNPSILPDVHTINGLIEAASEKNDPYLADRLLAFSSEYGIEPNAMTFVLQIESRIKAKDLAAAREAYKQLARTELEGEEDLPVVNRYLQALCDLPQPDLKAIREILDVLEQRIVTLDPDTVVALCTVYLKYDQQMDIIDTLSLNIFQHSTDQRKSVRDAFVSYCLDRKNSTARVWDAYSILRQFFLETSVEDRLNLMQAFFDRKRPDMAVHTFGHMRQHVNRSFHPSTEAYIQCFEGLGACADSDSEEHVSLVHNMLKMDLGMQPTTKLYNALMLAYAGCGRPSRALDFWNDIIRSVEGPSYNSLEIVFSVCERLPYGDQTAKKIWKKMEAQEVDVPPSVFAAYLGGIAGNGNVTAVQEAIKTMQQTVGYGPDLLILGVAYNALPGQALQRKFAEWANETHPKVWAEVKKKRYQRAANGVTKYKLPRVLRA</sequence>
<evidence type="ECO:0000259" key="4">
    <source>
        <dbReference type="SMART" id="SM00822"/>
    </source>
</evidence>
<evidence type="ECO:0000313" key="5">
    <source>
        <dbReference type="EMBL" id="CRK25721.1"/>
    </source>
</evidence>
<dbReference type="CDD" id="cd05362">
    <property type="entry name" value="THN_reductase-like_SDR_c"/>
    <property type="match status" value="1"/>
</dbReference>
<evidence type="ECO:0000256" key="3">
    <source>
        <dbReference type="ARBA" id="ARBA00023002"/>
    </source>
</evidence>
<comment type="similarity">
    <text evidence="1">Belongs to the short-chain dehydrogenases/reductases (SDR) family.</text>
</comment>
<dbReference type="SUPFAM" id="SSF51735">
    <property type="entry name" value="NAD(P)-binding Rossmann-fold domains"/>
    <property type="match status" value="1"/>
</dbReference>
<dbReference type="InterPro" id="IPR011990">
    <property type="entry name" value="TPR-like_helical_dom_sf"/>
</dbReference>
<dbReference type="InterPro" id="IPR020904">
    <property type="entry name" value="Sc_DH/Rdtase_CS"/>
</dbReference>
<dbReference type="Proteomes" id="UP000044602">
    <property type="component" value="Unassembled WGS sequence"/>
</dbReference>
<dbReference type="EMBL" id="CVQH01019335">
    <property type="protein sequence ID" value="CRK25721.1"/>
    <property type="molecule type" value="Genomic_DNA"/>
</dbReference>
<accession>A0A0G4LUH2</accession>
<dbReference type="AlphaFoldDB" id="A0A0G4LUH2"/>
<dbReference type="InterPro" id="IPR002347">
    <property type="entry name" value="SDR_fam"/>
</dbReference>
<name>A0A0G4LUH2_VERLO</name>
<dbReference type="SMART" id="SM00822">
    <property type="entry name" value="PKS_KR"/>
    <property type="match status" value="1"/>
</dbReference>
<dbReference type="GO" id="GO:0016491">
    <property type="term" value="F:oxidoreductase activity"/>
    <property type="evidence" value="ECO:0007669"/>
    <property type="project" value="UniProtKB-KW"/>
</dbReference>
<gene>
    <name evidence="5" type="ORF">BN1708_014292</name>
</gene>
<organism evidence="5 6">
    <name type="scientific">Verticillium longisporum</name>
    <name type="common">Verticillium dahliae var. longisporum</name>
    <dbReference type="NCBI Taxonomy" id="100787"/>
    <lineage>
        <taxon>Eukaryota</taxon>
        <taxon>Fungi</taxon>
        <taxon>Dikarya</taxon>
        <taxon>Ascomycota</taxon>
        <taxon>Pezizomycotina</taxon>
        <taxon>Sordariomycetes</taxon>
        <taxon>Hypocreomycetidae</taxon>
        <taxon>Glomerellales</taxon>
        <taxon>Plectosphaerellaceae</taxon>
        <taxon>Verticillium</taxon>
    </lineage>
</organism>
<dbReference type="PROSITE" id="PS00061">
    <property type="entry name" value="ADH_SHORT"/>
    <property type="match status" value="1"/>
</dbReference>
<dbReference type="Gene3D" id="3.40.50.720">
    <property type="entry name" value="NAD(P)-binding Rossmann-like Domain"/>
    <property type="match status" value="1"/>
</dbReference>
<dbReference type="InterPro" id="IPR036291">
    <property type="entry name" value="NAD(P)-bd_dom_sf"/>
</dbReference>
<evidence type="ECO:0000256" key="2">
    <source>
        <dbReference type="ARBA" id="ARBA00022857"/>
    </source>
</evidence>
<dbReference type="PANTHER" id="PTHR43639">
    <property type="entry name" value="OXIDOREDUCTASE, SHORT-CHAIN DEHYDROGENASE/REDUCTASE FAMILY (AFU_ORTHOLOGUE AFUA_5G02870)"/>
    <property type="match status" value="1"/>
</dbReference>
<dbReference type="FunFam" id="3.40.50.720:FF:000084">
    <property type="entry name" value="Short-chain dehydrogenase reductase"/>
    <property type="match status" value="1"/>
</dbReference>
<proteinExistence type="inferred from homology"/>